<comment type="caution">
    <text evidence="3">The sequence shown here is derived from an EMBL/GenBank/DDBJ whole genome shotgun (WGS) entry which is preliminary data.</text>
</comment>
<evidence type="ECO:0000313" key="3">
    <source>
        <dbReference type="EMBL" id="EAR28738.1"/>
    </source>
</evidence>
<dbReference type="PANTHER" id="PTHR31423">
    <property type="entry name" value="YBAK DOMAIN-CONTAINING PROTEIN"/>
    <property type="match status" value="1"/>
</dbReference>
<dbReference type="Gene3D" id="3.90.960.10">
    <property type="entry name" value="YbaK/aminoacyl-tRNA synthetase-associated domain"/>
    <property type="match status" value="1"/>
</dbReference>
<dbReference type="Proteomes" id="UP000006201">
    <property type="component" value="Unassembled WGS sequence"/>
</dbReference>
<dbReference type="eggNOG" id="COG3760">
    <property type="taxonomic scope" value="Bacteria"/>
</dbReference>
<gene>
    <name evidence="3" type="ORF">PTD2_06839</name>
</gene>
<organism evidence="3 4">
    <name type="scientific">Pseudoalteromonas tunicata D2</name>
    <dbReference type="NCBI Taxonomy" id="87626"/>
    <lineage>
        <taxon>Bacteria</taxon>
        <taxon>Pseudomonadati</taxon>
        <taxon>Pseudomonadota</taxon>
        <taxon>Gammaproteobacteria</taxon>
        <taxon>Alteromonadales</taxon>
        <taxon>Pseudoalteromonadaceae</taxon>
        <taxon>Pseudoalteromonas</taxon>
    </lineage>
</organism>
<dbReference type="CDD" id="cd04335">
    <property type="entry name" value="PrdX_deacylase"/>
    <property type="match status" value="1"/>
</dbReference>
<dbReference type="HOGENOM" id="CLU_104635_0_0_6"/>
<dbReference type="AlphaFoldDB" id="A4C823"/>
<dbReference type="Pfam" id="PF04073">
    <property type="entry name" value="tRNA_edit"/>
    <property type="match status" value="1"/>
</dbReference>
<proteinExistence type="inferred from homology"/>
<evidence type="ECO:0000256" key="1">
    <source>
        <dbReference type="ARBA" id="ARBA00010201"/>
    </source>
</evidence>
<sequence>MKQNDLAEFLTLHQIKCQKLSHEPLANCSRADELGLMRPGVRLKNLFLRDNYGREHFLLITQPTKLVDTKALSRQLNKARLGFASDERLAKYLAVKPGCVSLLALVNDRTAHVQVLLDQDIWLPNQVLQCHPMRNDQTWLLAKEDLVHIMTITGHQYQVISVPALAE</sequence>
<reference evidence="3 4" key="1">
    <citation type="submission" date="2006-02" db="EMBL/GenBank/DDBJ databases">
        <authorList>
            <person name="Moran M.A."/>
            <person name="Kjelleberg S."/>
            <person name="Egan S."/>
            <person name="Saunders N."/>
            <person name="Thomas T."/>
            <person name="Ferriera S."/>
            <person name="Johnson J."/>
            <person name="Kravitz S."/>
            <person name="Halpern A."/>
            <person name="Remington K."/>
            <person name="Beeson K."/>
            <person name="Tran B."/>
            <person name="Rogers Y.-H."/>
            <person name="Friedman R."/>
            <person name="Venter J.C."/>
        </authorList>
    </citation>
    <scope>NUCLEOTIDE SEQUENCE [LARGE SCALE GENOMIC DNA]</scope>
    <source>
        <strain evidence="3 4">D2</strain>
    </source>
</reference>
<dbReference type="PANTHER" id="PTHR31423:SF3">
    <property type="entry name" value="PROLYL-TRNA SYNTHETASE ASSOCIATED DOMAIN-CONTAINING PROTEIN 1-RELATED"/>
    <property type="match status" value="1"/>
</dbReference>
<protein>
    <recommendedName>
        <fullName evidence="2">YbaK/aminoacyl-tRNA synthetase-associated domain-containing protein</fullName>
    </recommendedName>
</protein>
<evidence type="ECO:0000259" key="2">
    <source>
        <dbReference type="Pfam" id="PF04073"/>
    </source>
</evidence>
<accession>A4C823</accession>
<comment type="similarity">
    <text evidence="1">Belongs to the PRORSD1 family.</text>
</comment>
<keyword evidence="4" id="KW-1185">Reference proteome</keyword>
<dbReference type="InterPro" id="IPR036754">
    <property type="entry name" value="YbaK/aa-tRNA-synt-asso_dom_sf"/>
</dbReference>
<dbReference type="EMBL" id="AAOH01000003">
    <property type="protein sequence ID" value="EAR28738.1"/>
    <property type="molecule type" value="Genomic_DNA"/>
</dbReference>
<evidence type="ECO:0000313" key="4">
    <source>
        <dbReference type="Proteomes" id="UP000006201"/>
    </source>
</evidence>
<dbReference type="GO" id="GO:0002161">
    <property type="term" value="F:aminoacyl-tRNA deacylase activity"/>
    <property type="evidence" value="ECO:0007669"/>
    <property type="project" value="InterPro"/>
</dbReference>
<dbReference type="InterPro" id="IPR040285">
    <property type="entry name" value="ProX/PRXD1"/>
</dbReference>
<name>A4C823_9GAMM</name>
<dbReference type="OrthoDB" id="5145315at2"/>
<dbReference type="SUPFAM" id="SSF55826">
    <property type="entry name" value="YbaK/ProRS associated domain"/>
    <property type="match status" value="1"/>
</dbReference>
<dbReference type="InterPro" id="IPR007214">
    <property type="entry name" value="YbaK/aa-tRNA-synth-assoc-dom"/>
</dbReference>
<feature type="domain" description="YbaK/aminoacyl-tRNA synthetase-associated" evidence="2">
    <location>
        <begin position="22"/>
        <end position="147"/>
    </location>
</feature>
<dbReference type="RefSeq" id="WP_009838000.1">
    <property type="nucleotide sequence ID" value="NZ_AAOH01000003.1"/>
</dbReference>